<reference evidence="5" key="1">
    <citation type="submission" date="2014-09" db="EMBL/GenBank/DDBJ databases">
        <authorList>
            <person name="Gomez-Valero L."/>
        </authorList>
    </citation>
    <scope>NUCLEOTIDE SEQUENCE [LARGE SCALE GENOMIC DNA]</scope>
    <source>
        <strain evidence="5">ATCC700992</strain>
    </source>
</reference>
<accession>A0A098G981</accession>
<protein>
    <recommendedName>
        <fullName evidence="6">Ankyrin repeat protein</fullName>
    </recommendedName>
</protein>
<dbReference type="SMART" id="SM00248">
    <property type="entry name" value="ANK"/>
    <property type="match status" value="4"/>
</dbReference>
<sequence>MPFVKPISFQVLKTETHKELNLGSSQELEKKAEEHRLPRRQYQIYAPVIGLNWLTMGIPASRDVYVPILTDILRSIFSGQFDTQRMGIKDAIETTHEIAASVIHQVYFNLSKNHTPWEANKKEVLTQYKDVFCQLEAFGADWFSIRLKNKAIFDDLVRYVFNADSLTKALGDAEIGGAQGFDKFKELANAYLPLGANINAPMVCNPDFGTFLHYYLAFEMPYAVEFIQFIESKRTQQVHTQFHYEAKDGYGHTPLHIALMTRQEEAVLALLALNKKGIKTGINIASSNGSSPLLLAAALGMKKVVAELLKQGANPLVKDKNGLGLSDYVHFNIEKIAELVSPLLHTERSNEVNHSYLYYNDIWKTPLCFYEDDELEKEGDEQIPHLVVLSPSSPHKEKLERVVGYLKVEVKRGNKEAKTLLPFVMQQVDQVLGKKTFTQVCQKGQELVSVYLSSSEATANIRLYKEKQLRRACALGQLDVIKTLLEEGVDPNATDVLQRTALHYAVMRLELVQKEIVLEATDRGSKLPDDVLSQAELACQQHSLVIEYLQTYSKVPLNFTATNKTGNTAEAILLREAKSDNLVDAQNASECLEKINKISQVPSSGYEVEQESTFHL</sequence>
<dbReference type="Pfam" id="PF13637">
    <property type="entry name" value="Ank_4"/>
    <property type="match status" value="1"/>
</dbReference>
<gene>
    <name evidence="4" type="ORF">LFA_3228</name>
</gene>
<evidence type="ECO:0000256" key="1">
    <source>
        <dbReference type="ARBA" id="ARBA00022737"/>
    </source>
</evidence>
<dbReference type="AlphaFoldDB" id="A0A098G981"/>
<feature type="repeat" description="ANK" evidence="3">
    <location>
        <begin position="464"/>
        <end position="496"/>
    </location>
</feature>
<dbReference type="EMBL" id="LN614827">
    <property type="protein sequence ID" value="CEG58564.1"/>
    <property type="molecule type" value="Genomic_DNA"/>
</dbReference>
<name>A0A098G981_9GAMM</name>
<keyword evidence="5" id="KW-1185">Reference proteome</keyword>
<evidence type="ECO:0000256" key="2">
    <source>
        <dbReference type="ARBA" id="ARBA00023043"/>
    </source>
</evidence>
<evidence type="ECO:0000313" key="4">
    <source>
        <dbReference type="EMBL" id="CEG58564.1"/>
    </source>
</evidence>
<dbReference type="OrthoDB" id="671583at2"/>
<dbReference type="HOGENOM" id="CLU_443305_0_0_6"/>
<dbReference type="PROSITE" id="PS50297">
    <property type="entry name" value="ANK_REP_REGION"/>
    <property type="match status" value="1"/>
</dbReference>
<evidence type="ECO:0000313" key="5">
    <source>
        <dbReference type="Proteomes" id="UP000032430"/>
    </source>
</evidence>
<keyword evidence="1" id="KW-0677">Repeat</keyword>
<dbReference type="PANTHER" id="PTHR24173">
    <property type="entry name" value="ANKYRIN REPEAT CONTAINING"/>
    <property type="match status" value="1"/>
</dbReference>
<feature type="repeat" description="ANK" evidence="3">
    <location>
        <begin position="288"/>
        <end position="320"/>
    </location>
</feature>
<dbReference type="PANTHER" id="PTHR24173:SF83">
    <property type="entry name" value="SOCS BOX DOMAIN-CONTAINING PROTEIN"/>
    <property type="match status" value="1"/>
</dbReference>
<organism evidence="4 5">
    <name type="scientific">Legionella fallonii LLAP-10</name>
    <dbReference type="NCBI Taxonomy" id="1212491"/>
    <lineage>
        <taxon>Bacteria</taxon>
        <taxon>Pseudomonadati</taxon>
        <taxon>Pseudomonadota</taxon>
        <taxon>Gammaproteobacteria</taxon>
        <taxon>Legionellales</taxon>
        <taxon>Legionellaceae</taxon>
        <taxon>Legionella</taxon>
    </lineage>
</organism>
<dbReference type="InterPro" id="IPR036770">
    <property type="entry name" value="Ankyrin_rpt-contain_sf"/>
</dbReference>
<dbReference type="RefSeq" id="WP_045096855.1">
    <property type="nucleotide sequence ID" value="NZ_LN614827.1"/>
</dbReference>
<proteinExistence type="predicted"/>
<dbReference type="Gene3D" id="1.25.40.20">
    <property type="entry name" value="Ankyrin repeat-containing domain"/>
    <property type="match status" value="2"/>
</dbReference>
<keyword evidence="2 3" id="KW-0040">ANK repeat</keyword>
<dbReference type="Proteomes" id="UP000032430">
    <property type="component" value="Chromosome I"/>
</dbReference>
<dbReference type="PROSITE" id="PS50088">
    <property type="entry name" value="ANK_REPEAT"/>
    <property type="match status" value="2"/>
</dbReference>
<dbReference type="Pfam" id="PF12796">
    <property type="entry name" value="Ank_2"/>
    <property type="match status" value="1"/>
</dbReference>
<dbReference type="InterPro" id="IPR002110">
    <property type="entry name" value="Ankyrin_rpt"/>
</dbReference>
<dbReference type="KEGG" id="lfa:LFA_3228"/>
<dbReference type="SUPFAM" id="SSF48403">
    <property type="entry name" value="Ankyrin repeat"/>
    <property type="match status" value="1"/>
</dbReference>
<evidence type="ECO:0000256" key="3">
    <source>
        <dbReference type="PROSITE-ProRule" id="PRU00023"/>
    </source>
</evidence>
<dbReference type="STRING" id="1212491.LFA_3228"/>
<evidence type="ECO:0008006" key="6">
    <source>
        <dbReference type="Google" id="ProtNLM"/>
    </source>
</evidence>